<reference evidence="1 2" key="1">
    <citation type="journal article" date="2014" name="Genome Biol. Evol.">
        <title>The genome of the myxosporean Thelohanellus kitauei shows adaptations to nutrient acquisition within its fish host.</title>
        <authorList>
            <person name="Yang Y."/>
            <person name="Xiong J."/>
            <person name="Zhou Z."/>
            <person name="Huo F."/>
            <person name="Miao W."/>
            <person name="Ran C."/>
            <person name="Liu Y."/>
            <person name="Zhang J."/>
            <person name="Feng J."/>
            <person name="Wang M."/>
            <person name="Wang M."/>
            <person name="Wang L."/>
            <person name="Yao B."/>
        </authorList>
    </citation>
    <scope>NUCLEOTIDE SEQUENCE [LARGE SCALE GENOMIC DNA]</scope>
    <source>
        <strain evidence="1">Wuqing</strain>
    </source>
</reference>
<gene>
    <name evidence="1" type="ORF">RF11_06537</name>
</gene>
<evidence type="ECO:0000313" key="2">
    <source>
        <dbReference type="Proteomes" id="UP000031668"/>
    </source>
</evidence>
<proteinExistence type="predicted"/>
<dbReference type="EMBL" id="JWZT01002341">
    <property type="protein sequence ID" value="KII69601.1"/>
    <property type="molecule type" value="Genomic_DNA"/>
</dbReference>
<dbReference type="Proteomes" id="UP000031668">
    <property type="component" value="Unassembled WGS sequence"/>
</dbReference>
<accession>A0A0C2MQV1</accession>
<keyword evidence="2" id="KW-1185">Reference proteome</keyword>
<organism evidence="1 2">
    <name type="scientific">Thelohanellus kitauei</name>
    <name type="common">Myxosporean</name>
    <dbReference type="NCBI Taxonomy" id="669202"/>
    <lineage>
        <taxon>Eukaryota</taxon>
        <taxon>Metazoa</taxon>
        <taxon>Cnidaria</taxon>
        <taxon>Myxozoa</taxon>
        <taxon>Myxosporea</taxon>
        <taxon>Bivalvulida</taxon>
        <taxon>Platysporina</taxon>
        <taxon>Myxobolidae</taxon>
        <taxon>Thelohanellus</taxon>
    </lineage>
</organism>
<protein>
    <submittedName>
        <fullName evidence="1">Uncharacterized protein</fullName>
    </submittedName>
</protein>
<sequence>MSQKSSKIQKSMAVVESLKFNAEGLKNLNKYEEASCAKLVVAKIDKNVQMQISRIVSLYEHAADFYLKTNDIRAYSCLMYVIRMLVENAQIGQAIEFCFRNGYRYLIECNDPQIAEDLYTTGEELRILHDHQHSCVFTEFVEAYFKDNVTKAIILKCNFIQNERNESENGYTHTCMSKD</sequence>
<evidence type="ECO:0000313" key="1">
    <source>
        <dbReference type="EMBL" id="KII69601.1"/>
    </source>
</evidence>
<comment type="caution">
    <text evidence="1">The sequence shown here is derived from an EMBL/GenBank/DDBJ whole genome shotgun (WGS) entry which is preliminary data.</text>
</comment>
<name>A0A0C2MQV1_THEKT</name>
<dbReference type="AlphaFoldDB" id="A0A0C2MQV1"/>